<keyword evidence="3" id="KW-1185">Reference proteome</keyword>
<sequence>MDDYMFTAHVNQTKVVSEATSFLEIFNYADPAKNTIEEHPLEALEFENFLNRRGAFEPPKKHDSKLLSGIRLVLQKNAKHPETFSPHHISLEQREYASMVRTLRLPFRAIEGSSVVGPLFWASYDHDANDPHLRKTLPLNPILLFYASFKATIQAVQAHLADTRSSEIIHRKSDVRKKGKTRGWELMLSHSFNTNITTGYVKGTPSSDINDAIEHLKSCAAQVAHPFLLPVIILSHDLSSRSDQKQREARAWLRRLENAVTMRNEIDEKEGYMDFDLDAINRDLVECHSQVLWRRPQAYQEIIKEVHTGMDKYWQMTDHNRPDITALHDSLVSRLEFYRIKLTGMEHYVHTTLERLNIQRQALYNIIAQKESKLNLEMAAQQRRLAHASKRDSTAMKTLSLLGALFLPGTFLASLFSMSFFDFNVGPEFPGMDPDDYSGKGAQVSEYLWLYFVVTIPLTLAIVGAWWYLDHRRQKMYAAEDIDIEEGIGRMETEIMAVMRKKTMSKATTWNSGTSPAIQLVKKADG</sequence>
<dbReference type="Gene3D" id="1.20.58.340">
    <property type="entry name" value="Magnesium transport protein CorA, transmembrane region"/>
    <property type="match status" value="1"/>
</dbReference>
<evidence type="ECO:0000256" key="1">
    <source>
        <dbReference type="SAM" id="Phobius"/>
    </source>
</evidence>
<evidence type="ECO:0000313" key="2">
    <source>
        <dbReference type="EMBL" id="KAK8055464.1"/>
    </source>
</evidence>
<evidence type="ECO:0000313" key="3">
    <source>
        <dbReference type="Proteomes" id="UP001444661"/>
    </source>
</evidence>
<gene>
    <name evidence="2" type="ORF">PG993_000691</name>
</gene>
<proteinExistence type="predicted"/>
<dbReference type="Proteomes" id="UP001444661">
    <property type="component" value="Unassembled WGS sequence"/>
</dbReference>
<feature type="transmembrane region" description="Helical" evidence="1">
    <location>
        <begin position="448"/>
        <end position="469"/>
    </location>
</feature>
<feature type="transmembrane region" description="Helical" evidence="1">
    <location>
        <begin position="399"/>
        <end position="421"/>
    </location>
</feature>
<dbReference type="EMBL" id="JAQQWK010000001">
    <property type="protein sequence ID" value="KAK8055464.1"/>
    <property type="molecule type" value="Genomic_DNA"/>
</dbReference>
<reference evidence="2 3" key="1">
    <citation type="submission" date="2023-01" db="EMBL/GenBank/DDBJ databases">
        <title>Analysis of 21 Apiospora genomes using comparative genomics revels a genus with tremendous synthesis potential of carbohydrate active enzymes and secondary metabolites.</title>
        <authorList>
            <person name="Sorensen T."/>
        </authorList>
    </citation>
    <scope>NUCLEOTIDE SEQUENCE [LARGE SCALE GENOMIC DNA]</scope>
    <source>
        <strain evidence="2 3">CBS 33761</strain>
    </source>
</reference>
<keyword evidence="1" id="KW-1133">Transmembrane helix</keyword>
<organism evidence="2 3">
    <name type="scientific">Apiospora rasikravindrae</name>
    <dbReference type="NCBI Taxonomy" id="990691"/>
    <lineage>
        <taxon>Eukaryota</taxon>
        <taxon>Fungi</taxon>
        <taxon>Dikarya</taxon>
        <taxon>Ascomycota</taxon>
        <taxon>Pezizomycotina</taxon>
        <taxon>Sordariomycetes</taxon>
        <taxon>Xylariomycetidae</taxon>
        <taxon>Amphisphaeriales</taxon>
        <taxon>Apiosporaceae</taxon>
        <taxon>Apiospora</taxon>
    </lineage>
</organism>
<accession>A0ABR1U9B8</accession>
<comment type="caution">
    <text evidence="2">The sequence shown here is derived from an EMBL/GenBank/DDBJ whole genome shotgun (WGS) entry which is preliminary data.</text>
</comment>
<keyword evidence="1" id="KW-0812">Transmembrane</keyword>
<protein>
    <submittedName>
        <fullName evidence="2">Uncharacterized protein</fullName>
    </submittedName>
</protein>
<name>A0ABR1U9B8_9PEZI</name>
<keyword evidence="1" id="KW-0472">Membrane</keyword>